<feature type="domain" description="Transglutaminase-like" evidence="1">
    <location>
        <begin position="309"/>
        <end position="376"/>
    </location>
</feature>
<dbReference type="RefSeq" id="WP_166075773.1">
    <property type="nucleotide sequence ID" value="NZ_JAAJBT010000001.1"/>
</dbReference>
<comment type="caution">
    <text evidence="3">The sequence shown here is derived from an EMBL/GenBank/DDBJ whole genome shotgun (WGS) entry which is preliminary data.</text>
</comment>
<protein>
    <submittedName>
        <fullName evidence="3">DUF3857 and transglutaminase domain-containing protein</fullName>
    </submittedName>
</protein>
<name>A0ABX0I1Q8_9FLAO</name>
<dbReference type="EMBL" id="JAAJBT010000001">
    <property type="protein sequence ID" value="NHM00739.1"/>
    <property type="molecule type" value="Genomic_DNA"/>
</dbReference>
<sequence>MNKFKLFFLSVLFPILIYSQKYELGEVSVDELLEKTHKNDTSAVACKLFEIGKTYFTYKSNSGFSLVTEVNVKIKIYKKEGLEWANKVVNHSIGDVEEKVMFSKAVTYNLENGKIVKTKASSESEFKEKINEYWGSRKLVMPNVKVGSIVEYKYELTSPYIYKMDQWKFQDKIPVNYSEFTNSIPEYLFYNTYTRGFYFIQNDSEIKQKTLSYTTNVGLASMSFNETINKYFLKDLPAIKEESYSNSMENYISSIEFELASTRFPNDGLKQFTESWESVAESINKNKYFGEELNKTEYFEEDLKRLIGNKQLNEKEKIALVFEFVKNRYVWNKNNSIYTDKGVKKAYQEKTGNVAEINFTLIAMLRKLGISASPILISTRNKPINLYPSKAAYNYVICGVEFLNDIIFLDATDKYAAMDVLPLRALNENGRIIRSTGSNANIIITPDKAATNIITIETKISEDSKLFGKITENLSKNLGLNFRIKYNEMSLDSYLDNVEKKVPGLEISNYSVKNKDKVEEPIIEEYDYVYNSDIEIVSGKMYIKPLMFFGLKENPFKEESRTLPIDFVYPFNESYNVVFEIPKGYVVEQLPKQIKLATEENELAFSYLYEVKGNTIVFNVKFDVNLALFPSDYYDVIRPVFNDVFLKMNEKIVLKKQ</sequence>
<gene>
    <name evidence="3" type="ORF">G4D72_01285</name>
</gene>
<dbReference type="Gene3D" id="2.60.120.1130">
    <property type="match status" value="1"/>
</dbReference>
<accession>A0ABX0I1Q8</accession>
<dbReference type="Gene3D" id="2.60.40.3140">
    <property type="match status" value="1"/>
</dbReference>
<dbReference type="Pfam" id="PF12969">
    <property type="entry name" value="DUF3857"/>
    <property type="match status" value="1"/>
</dbReference>
<dbReference type="Gene3D" id="3.10.620.30">
    <property type="match status" value="1"/>
</dbReference>
<reference evidence="3 4" key="1">
    <citation type="submission" date="2020-02" db="EMBL/GenBank/DDBJ databases">
        <authorList>
            <person name="Chen W.-M."/>
        </authorList>
    </citation>
    <scope>NUCLEOTIDE SEQUENCE [LARGE SCALE GENOMIC DNA]</scope>
    <source>
        <strain evidence="3 4">KDG-16</strain>
    </source>
</reference>
<dbReference type="Proteomes" id="UP000800984">
    <property type="component" value="Unassembled WGS sequence"/>
</dbReference>
<organism evidence="3 4">
    <name type="scientific">Flavobacterium difficile</name>
    <dbReference type="NCBI Taxonomy" id="2709659"/>
    <lineage>
        <taxon>Bacteria</taxon>
        <taxon>Pseudomonadati</taxon>
        <taxon>Bacteroidota</taxon>
        <taxon>Flavobacteriia</taxon>
        <taxon>Flavobacteriales</taxon>
        <taxon>Flavobacteriaceae</taxon>
        <taxon>Flavobacterium</taxon>
    </lineage>
</organism>
<evidence type="ECO:0000313" key="4">
    <source>
        <dbReference type="Proteomes" id="UP000800984"/>
    </source>
</evidence>
<evidence type="ECO:0000259" key="1">
    <source>
        <dbReference type="Pfam" id="PF01841"/>
    </source>
</evidence>
<proteinExistence type="predicted"/>
<dbReference type="InterPro" id="IPR002931">
    <property type="entry name" value="Transglutaminase-like"/>
</dbReference>
<dbReference type="Pfam" id="PF01841">
    <property type="entry name" value="Transglut_core"/>
    <property type="match status" value="1"/>
</dbReference>
<keyword evidence="4" id="KW-1185">Reference proteome</keyword>
<evidence type="ECO:0000259" key="2">
    <source>
        <dbReference type="Pfam" id="PF12969"/>
    </source>
</evidence>
<feature type="domain" description="DUF3857" evidence="2">
    <location>
        <begin position="67"/>
        <end position="203"/>
    </location>
</feature>
<evidence type="ECO:0000313" key="3">
    <source>
        <dbReference type="EMBL" id="NHM00739.1"/>
    </source>
</evidence>
<dbReference type="InterPro" id="IPR024618">
    <property type="entry name" value="DUF3857"/>
</dbReference>